<dbReference type="Gene3D" id="2.170.16.10">
    <property type="entry name" value="Hedgehog/Intein (Hint) domain"/>
    <property type="match status" value="1"/>
</dbReference>
<keyword evidence="5" id="KW-1185">Reference proteome</keyword>
<dbReference type="RefSeq" id="WP_035842324.1">
    <property type="nucleotide sequence ID" value="NZ_BNAB01000003.1"/>
</dbReference>
<reference evidence="3" key="1">
    <citation type="journal article" date="2014" name="Int. J. Syst. Evol. Microbiol.">
        <title>Complete genome sequence of Corynebacterium casei LMG S-19264T (=DSM 44701T), isolated from a smear-ripened cheese.</title>
        <authorList>
            <consortium name="US DOE Joint Genome Institute (JGI-PGF)"/>
            <person name="Walter F."/>
            <person name="Albersmeier A."/>
            <person name="Kalinowski J."/>
            <person name="Ruckert C."/>
        </authorList>
    </citation>
    <scope>NUCLEOTIDE SEQUENCE</scope>
    <source>
        <strain evidence="3">CGMCC 1.10859</strain>
    </source>
</reference>
<evidence type="ECO:0000313" key="4">
    <source>
        <dbReference type="EMBL" id="SDW43017.1"/>
    </source>
</evidence>
<name>A0AAN4ZYB3_9RHOB</name>
<dbReference type="Proteomes" id="UP000634647">
    <property type="component" value="Unassembled WGS sequence"/>
</dbReference>
<feature type="domain" description="Hedgehog/Intein (Hint)" evidence="2">
    <location>
        <begin position="179"/>
        <end position="325"/>
    </location>
</feature>
<dbReference type="EMBL" id="FNOB01000003">
    <property type="protein sequence ID" value="SDW43017.1"/>
    <property type="molecule type" value="Genomic_DNA"/>
</dbReference>
<reference evidence="4 5" key="2">
    <citation type="submission" date="2016-10" db="EMBL/GenBank/DDBJ databases">
        <authorList>
            <person name="Varghese N."/>
            <person name="Submissions S."/>
        </authorList>
    </citation>
    <scope>NUCLEOTIDE SEQUENCE [LARGE SCALE GENOMIC DNA]</scope>
    <source>
        <strain evidence="4 5">DSM 24802</strain>
    </source>
</reference>
<accession>A0AAN4ZYB3</accession>
<evidence type="ECO:0000313" key="6">
    <source>
        <dbReference type="Proteomes" id="UP000634647"/>
    </source>
</evidence>
<organism evidence="3 6">
    <name type="scientific">Allgaiera indica</name>
    <dbReference type="NCBI Taxonomy" id="765699"/>
    <lineage>
        <taxon>Bacteria</taxon>
        <taxon>Pseudomonadati</taxon>
        <taxon>Pseudomonadota</taxon>
        <taxon>Alphaproteobacteria</taxon>
        <taxon>Rhodobacterales</taxon>
        <taxon>Paracoccaceae</taxon>
        <taxon>Allgaiera</taxon>
    </lineage>
</organism>
<sequence>MQRGSRGIFVISWAQTEVDGVQGAPRGLLTTGATWRWHGSALRVDGPQSLLVLQGDPAGDALRRRAMRSASRLGRAPAADRRTDLAGPAPRLAPEDLPPSDRAIVLTDGRHSYEALLIPATDAAPDAAWEGAYTDTPCGDLLAFDGALPPAGAELWVVRGARPPMRPRVAGRAGLAALICFTPGTEIATPRGPRRIEALMPGDRILTKDNGPQPVVWTGRRRLSGARLYAQPELRPIRFRAGAFGIGRPDPDLLVSPRHRMLVRGPAAGALFNAPEVLVAAQDLVDGGAISVDGRLAEVTYVHILLERHQIIWANGLETESFHPSGGALETLGAEDRAALFAAWPDLAWTPQAYGDFARRELSAPEAAILRHDAA</sequence>
<dbReference type="InterPro" id="IPR028992">
    <property type="entry name" value="Hedgehog/Intein_dom"/>
</dbReference>
<evidence type="ECO:0000313" key="3">
    <source>
        <dbReference type="EMBL" id="GHD99817.1"/>
    </source>
</evidence>
<gene>
    <name evidence="3" type="ORF">GCM10008024_08970</name>
    <name evidence="4" type="ORF">SAMN05444006_103195</name>
</gene>
<protein>
    <submittedName>
        <fullName evidence="4">Hint domain-containing protein</fullName>
    </submittedName>
</protein>
<dbReference type="AlphaFoldDB" id="A0AAN4ZYB3"/>
<dbReference type="InterPro" id="IPR036844">
    <property type="entry name" value="Hint_dom_sf"/>
</dbReference>
<evidence type="ECO:0000259" key="2">
    <source>
        <dbReference type="Pfam" id="PF13403"/>
    </source>
</evidence>
<comment type="caution">
    <text evidence="3">The sequence shown here is derived from an EMBL/GenBank/DDBJ whole genome shotgun (WGS) entry which is preliminary data.</text>
</comment>
<dbReference type="Proteomes" id="UP000199541">
    <property type="component" value="Unassembled WGS sequence"/>
</dbReference>
<reference evidence="3" key="3">
    <citation type="submission" date="2023-06" db="EMBL/GenBank/DDBJ databases">
        <authorList>
            <person name="Sun Q."/>
            <person name="Zhou Y."/>
        </authorList>
    </citation>
    <scope>NUCLEOTIDE SEQUENCE</scope>
    <source>
        <strain evidence="3">CGMCC 1.10859</strain>
    </source>
</reference>
<evidence type="ECO:0000313" key="5">
    <source>
        <dbReference type="Proteomes" id="UP000199541"/>
    </source>
</evidence>
<feature type="region of interest" description="Disordered" evidence="1">
    <location>
        <begin position="69"/>
        <end position="100"/>
    </location>
</feature>
<dbReference type="SUPFAM" id="SSF51294">
    <property type="entry name" value="Hedgehog/intein (Hint) domain"/>
    <property type="match status" value="1"/>
</dbReference>
<dbReference type="EMBL" id="BNAB01000003">
    <property type="protein sequence ID" value="GHD99817.1"/>
    <property type="molecule type" value="Genomic_DNA"/>
</dbReference>
<evidence type="ECO:0000256" key="1">
    <source>
        <dbReference type="SAM" id="MobiDB-lite"/>
    </source>
</evidence>
<proteinExistence type="predicted"/>
<dbReference type="Pfam" id="PF13403">
    <property type="entry name" value="Hint_2"/>
    <property type="match status" value="1"/>
</dbReference>